<dbReference type="Gene3D" id="3.40.50.850">
    <property type="entry name" value="Isochorismatase-like"/>
    <property type="match status" value="1"/>
</dbReference>
<dbReference type="STRING" id="657387.BH688_03410"/>
<accession>A0A1S1NYT6</accession>
<dbReference type="KEGG" id="kuy:FY550_07165"/>
<keyword evidence="2" id="KW-1185">Reference proteome</keyword>
<dbReference type="SUPFAM" id="SSF52499">
    <property type="entry name" value="Isochorismatase-like hydrolases"/>
    <property type="match status" value="1"/>
</dbReference>
<evidence type="ECO:0000313" key="1">
    <source>
        <dbReference type="EMBL" id="QEL10929.1"/>
    </source>
</evidence>
<reference evidence="1 2" key="1">
    <citation type="submission" date="2019-08" db="EMBL/GenBank/DDBJ databases">
        <title>Complete genome sequence of Kushneria sp. YCWA18, a halophilic phosphate-solubilizing bacterium isolated from Daqiao saltern in China.</title>
        <authorList>
            <person name="Du G.-X."/>
            <person name="Qu L.-Y."/>
        </authorList>
    </citation>
    <scope>NUCLEOTIDE SEQUENCE [LARGE SCALE GENOMIC DNA]</scope>
    <source>
        <strain evidence="1 2">YCWA18</strain>
    </source>
</reference>
<gene>
    <name evidence="1" type="ORF">FY550_07165</name>
</gene>
<dbReference type="PANTHER" id="PTHR43540">
    <property type="entry name" value="PEROXYUREIDOACRYLATE/UREIDOACRYLATE AMIDOHYDROLASE-RELATED"/>
    <property type="match status" value="1"/>
</dbReference>
<dbReference type="Pfam" id="PF00857">
    <property type="entry name" value="Isochorismatase"/>
    <property type="match status" value="1"/>
</dbReference>
<sequence length="203" mass="21904">MDALLIIDMQIGICTGRPCHDIDGVINRINALAAGMRDRGNPVIHLQYDGVSDSAMAPLHAGWRLLPPIQRPESDWVVRRSASDAFLGTSLVEILHEAGVTRLLLTGYATELAVDTTLRAALSHGFDVVAVSDAHTTCDRGSLPAGTIIDYHQQLWTELICPIAQLELLTTATLLRSSFTVATPVDTGPHVQPSAPFRLECSC</sequence>
<protein>
    <submittedName>
        <fullName evidence="1">Isochorismatase family protein</fullName>
    </submittedName>
</protein>
<dbReference type="RefSeq" id="WP_070977258.1">
    <property type="nucleotide sequence ID" value="NZ_CP043420.1"/>
</dbReference>
<dbReference type="InterPro" id="IPR050272">
    <property type="entry name" value="Isochorismatase-like_hydrls"/>
</dbReference>
<evidence type="ECO:0000313" key="2">
    <source>
        <dbReference type="Proteomes" id="UP000322553"/>
    </source>
</evidence>
<dbReference type="InterPro" id="IPR000868">
    <property type="entry name" value="Isochorismatase-like_dom"/>
</dbReference>
<dbReference type="InterPro" id="IPR036380">
    <property type="entry name" value="Isochorismatase-like_sf"/>
</dbReference>
<dbReference type="EMBL" id="CP043420">
    <property type="protein sequence ID" value="QEL10929.1"/>
    <property type="molecule type" value="Genomic_DNA"/>
</dbReference>
<name>A0A1S1NYT6_9GAMM</name>
<dbReference type="Proteomes" id="UP000322553">
    <property type="component" value="Chromosome"/>
</dbReference>
<dbReference type="AlphaFoldDB" id="A0A1S1NYT6"/>
<organism evidence="1 2">
    <name type="scientific">Kushneria phosphatilytica</name>
    <dbReference type="NCBI Taxonomy" id="657387"/>
    <lineage>
        <taxon>Bacteria</taxon>
        <taxon>Pseudomonadati</taxon>
        <taxon>Pseudomonadota</taxon>
        <taxon>Gammaproteobacteria</taxon>
        <taxon>Oceanospirillales</taxon>
        <taxon>Halomonadaceae</taxon>
        <taxon>Kushneria</taxon>
    </lineage>
</organism>
<proteinExistence type="predicted"/>
<dbReference type="OrthoDB" id="1157330at2"/>